<accession>K3WB08</accession>
<proteinExistence type="predicted"/>
<reference evidence="2" key="1">
    <citation type="journal article" date="2010" name="Genome Biol.">
        <title>Genome sequence of the necrotrophic plant pathogen Pythium ultimum reveals original pathogenicity mechanisms and effector repertoire.</title>
        <authorList>
            <person name="Levesque C.A."/>
            <person name="Brouwer H."/>
            <person name="Cano L."/>
            <person name="Hamilton J.P."/>
            <person name="Holt C."/>
            <person name="Huitema E."/>
            <person name="Raffaele S."/>
            <person name="Robideau G.P."/>
            <person name="Thines M."/>
            <person name="Win J."/>
            <person name="Zerillo M.M."/>
            <person name="Beakes G.W."/>
            <person name="Boore J.L."/>
            <person name="Busam D."/>
            <person name="Dumas B."/>
            <person name="Ferriera S."/>
            <person name="Fuerstenberg S.I."/>
            <person name="Gachon C.M."/>
            <person name="Gaulin E."/>
            <person name="Govers F."/>
            <person name="Grenville-Briggs L."/>
            <person name="Horner N."/>
            <person name="Hostetler J."/>
            <person name="Jiang R.H."/>
            <person name="Johnson J."/>
            <person name="Krajaejun T."/>
            <person name="Lin H."/>
            <person name="Meijer H.J."/>
            <person name="Moore B."/>
            <person name="Morris P."/>
            <person name="Phuntmart V."/>
            <person name="Puiu D."/>
            <person name="Shetty J."/>
            <person name="Stajich J.E."/>
            <person name="Tripathy S."/>
            <person name="Wawra S."/>
            <person name="van West P."/>
            <person name="Whitty B.R."/>
            <person name="Coutinho P.M."/>
            <person name="Henrissat B."/>
            <person name="Martin F."/>
            <person name="Thomas P.D."/>
            <person name="Tyler B.M."/>
            <person name="De Vries R.P."/>
            <person name="Kamoun S."/>
            <person name="Yandell M."/>
            <person name="Tisserat N."/>
            <person name="Buell C.R."/>
        </authorList>
    </citation>
    <scope>NUCLEOTIDE SEQUENCE</scope>
    <source>
        <strain evidence="2">DAOM:BR144</strain>
    </source>
</reference>
<dbReference type="Pfam" id="PF00106">
    <property type="entry name" value="adh_short"/>
    <property type="match status" value="1"/>
</dbReference>
<evidence type="ECO:0000313" key="2">
    <source>
        <dbReference type="Proteomes" id="UP000019132"/>
    </source>
</evidence>
<sequence>MAKKIADALEELKQRCTLTLAIDVTWGDDVLQKIVTRVVEAHGTIDILVSNAGYFHEGTVAFENTVLALRHQELDDWAELVPTTDFDDDA</sequence>
<dbReference type="InParanoid" id="K3WB08"/>
<reference evidence="1" key="3">
    <citation type="submission" date="2015-02" db="UniProtKB">
        <authorList>
            <consortium name="EnsemblProtists"/>
        </authorList>
    </citation>
    <scope>IDENTIFICATION</scope>
    <source>
        <strain evidence="1">DAOM BR144</strain>
    </source>
</reference>
<dbReference type="InterPro" id="IPR036291">
    <property type="entry name" value="NAD(P)-bd_dom_sf"/>
</dbReference>
<dbReference type="VEuPathDB" id="FungiDB:PYU1_G002147"/>
<reference evidence="2" key="2">
    <citation type="submission" date="2010-04" db="EMBL/GenBank/DDBJ databases">
        <authorList>
            <person name="Buell R."/>
            <person name="Hamilton J."/>
            <person name="Hostetler J."/>
        </authorList>
    </citation>
    <scope>NUCLEOTIDE SEQUENCE [LARGE SCALE GENOMIC DNA]</scope>
    <source>
        <strain evidence="2">DAOM:BR144</strain>
    </source>
</reference>
<dbReference type="Proteomes" id="UP000019132">
    <property type="component" value="Unassembled WGS sequence"/>
</dbReference>
<dbReference type="HOGENOM" id="CLU_2445664_0_0_1"/>
<name>K3WB08_GLOUD</name>
<organism evidence="1 2">
    <name type="scientific">Globisporangium ultimum (strain ATCC 200006 / CBS 805.95 / DAOM BR144)</name>
    <name type="common">Pythium ultimum</name>
    <dbReference type="NCBI Taxonomy" id="431595"/>
    <lineage>
        <taxon>Eukaryota</taxon>
        <taxon>Sar</taxon>
        <taxon>Stramenopiles</taxon>
        <taxon>Oomycota</taxon>
        <taxon>Peronosporomycetes</taxon>
        <taxon>Pythiales</taxon>
        <taxon>Pythiaceae</taxon>
        <taxon>Globisporangium</taxon>
    </lineage>
</organism>
<dbReference type="Gene3D" id="3.40.50.720">
    <property type="entry name" value="NAD(P)-binding Rossmann-like Domain"/>
    <property type="match status" value="1"/>
</dbReference>
<dbReference type="EnsemblProtists" id="PYU1_T002149">
    <property type="protein sequence ID" value="PYU1_T002149"/>
    <property type="gene ID" value="PYU1_G002147"/>
</dbReference>
<evidence type="ECO:0008006" key="3">
    <source>
        <dbReference type="Google" id="ProtNLM"/>
    </source>
</evidence>
<dbReference type="SUPFAM" id="SSF51735">
    <property type="entry name" value="NAD(P)-binding Rossmann-fold domains"/>
    <property type="match status" value="1"/>
</dbReference>
<dbReference type="AlphaFoldDB" id="K3WB08"/>
<evidence type="ECO:0000313" key="1">
    <source>
        <dbReference type="EnsemblProtists" id="PYU1_T002149"/>
    </source>
</evidence>
<protein>
    <recommendedName>
        <fullName evidence="3">Ketoreductase (KR) domain-containing protein</fullName>
    </recommendedName>
</protein>
<dbReference type="EMBL" id="GL376634">
    <property type="status" value="NOT_ANNOTATED_CDS"/>
    <property type="molecule type" value="Genomic_DNA"/>
</dbReference>
<dbReference type="InterPro" id="IPR002347">
    <property type="entry name" value="SDR_fam"/>
</dbReference>
<keyword evidence="2" id="KW-1185">Reference proteome</keyword>